<feature type="region of interest" description="Disordered" evidence="1">
    <location>
        <begin position="300"/>
        <end position="323"/>
    </location>
</feature>
<feature type="compositionally biased region" description="Low complexity" evidence="1">
    <location>
        <begin position="154"/>
        <end position="166"/>
    </location>
</feature>
<reference evidence="2 3" key="1">
    <citation type="submission" date="2019-09" db="EMBL/GenBank/DDBJ databases">
        <title>The hologenome of the rock-dwelling lichen Lasallia pustulata.</title>
        <authorList>
            <person name="Greshake Tzovaras B."/>
            <person name="Segers F."/>
            <person name="Bicker A."/>
            <person name="Dal Grande F."/>
            <person name="Otte J."/>
            <person name="Hankeln T."/>
            <person name="Schmitt I."/>
            <person name="Ebersberger I."/>
        </authorList>
    </citation>
    <scope>NUCLEOTIDE SEQUENCE [LARGE SCALE GENOMIC DNA]</scope>
    <source>
        <strain evidence="2">A1-1</strain>
    </source>
</reference>
<sequence>MAEDVIELGLEGVDFVTDKYHDRLYNKLQTRKSNTRRSSSADFNQDSDSGSSDHGSNRRRREHPGSSDQIEERRYRTQPSADDEDSRRRSGNVSSYGAQAGYGARDVEPSNDQRSNYAKPPYQPYTTTDPATAYPPRPTTETSRTSTARRRRYYSQSPSPSRSPAPSRHRERRRSSGSNVGRGGTLATVAAAVGAVGANQLEKRYEKYKKRERRREGEGREVNKGMMMDREIDREMDVVGVWLVLRSFFTASCCSWMKSVMKMFNAAKRTLQTKHLEPSVTISDCSYQLLRHGGGEVRDIVSRKRNPPDSMGSVKLQTTITER</sequence>
<protein>
    <submittedName>
        <fullName evidence="2">Uncharacterized protein</fullName>
    </submittedName>
</protein>
<accession>A0A5M8PP70</accession>
<proteinExistence type="predicted"/>
<feature type="region of interest" description="Disordered" evidence="1">
    <location>
        <begin position="19"/>
        <end position="185"/>
    </location>
</feature>
<gene>
    <name evidence="2" type="ORF">FRX48_05723</name>
</gene>
<dbReference type="Proteomes" id="UP000324767">
    <property type="component" value="Unassembled WGS sequence"/>
</dbReference>
<evidence type="ECO:0000313" key="2">
    <source>
        <dbReference type="EMBL" id="KAA6410302.1"/>
    </source>
</evidence>
<evidence type="ECO:0000256" key="1">
    <source>
        <dbReference type="SAM" id="MobiDB-lite"/>
    </source>
</evidence>
<name>A0A5M8PP70_9LECA</name>
<organism evidence="2 3">
    <name type="scientific">Lasallia pustulata</name>
    <dbReference type="NCBI Taxonomy" id="136370"/>
    <lineage>
        <taxon>Eukaryota</taxon>
        <taxon>Fungi</taxon>
        <taxon>Dikarya</taxon>
        <taxon>Ascomycota</taxon>
        <taxon>Pezizomycotina</taxon>
        <taxon>Lecanoromycetes</taxon>
        <taxon>OSLEUM clade</taxon>
        <taxon>Umbilicariomycetidae</taxon>
        <taxon>Umbilicariales</taxon>
        <taxon>Umbilicariaceae</taxon>
        <taxon>Lasallia</taxon>
    </lineage>
</organism>
<evidence type="ECO:0000313" key="3">
    <source>
        <dbReference type="Proteomes" id="UP000324767"/>
    </source>
</evidence>
<dbReference type="AlphaFoldDB" id="A0A5M8PP70"/>
<dbReference type="EMBL" id="VXIT01000009">
    <property type="protein sequence ID" value="KAA6410302.1"/>
    <property type="molecule type" value="Genomic_DNA"/>
</dbReference>
<dbReference type="OrthoDB" id="3801381at2759"/>
<comment type="caution">
    <text evidence="2">The sequence shown here is derived from an EMBL/GenBank/DDBJ whole genome shotgun (WGS) entry which is preliminary data.</text>
</comment>